<dbReference type="PANTHER" id="PTHR38736:SF2">
    <property type="entry name" value="TRANSMEMBRANE PROTEIN"/>
    <property type="match status" value="1"/>
</dbReference>
<evidence type="ECO:0000313" key="2">
    <source>
        <dbReference type="EMBL" id="EGC33657.1"/>
    </source>
</evidence>
<keyword evidence="1" id="KW-0472">Membrane</keyword>
<evidence type="ECO:0000256" key="1">
    <source>
        <dbReference type="SAM" id="Phobius"/>
    </source>
</evidence>
<feature type="transmembrane region" description="Helical" evidence="1">
    <location>
        <begin position="116"/>
        <end position="139"/>
    </location>
</feature>
<accession>F0ZQX6</accession>
<dbReference type="GeneID" id="10503232"/>
<dbReference type="OMA" id="WDEYRIT"/>
<feature type="transmembrane region" description="Helical" evidence="1">
    <location>
        <begin position="83"/>
        <end position="109"/>
    </location>
</feature>
<organism evidence="2 3">
    <name type="scientific">Dictyostelium purpureum</name>
    <name type="common">Slime mold</name>
    <dbReference type="NCBI Taxonomy" id="5786"/>
    <lineage>
        <taxon>Eukaryota</taxon>
        <taxon>Amoebozoa</taxon>
        <taxon>Evosea</taxon>
        <taxon>Eumycetozoa</taxon>
        <taxon>Dictyostelia</taxon>
        <taxon>Dictyosteliales</taxon>
        <taxon>Dictyosteliaceae</taxon>
        <taxon>Dictyostelium</taxon>
    </lineage>
</organism>
<sequence>MRRSVAFLSLFFTLITLGCLIVSIIFPWYRVKETTILAPNKYRETLYYWDEYRITNENYTITDFLKEDGKKYDDIGYDHVKNVFIVSLTFICVATLLSAISVVLVFISFVARSRVFGIISGILMLLVFTLSMVSFFQFLRLNRAFRDDDTFCQVEKGGFDLSDTYCHKFMGTSDGDLYKLNFQPYVGFWLSVGAAFFSIFVFVPLFATSRSS</sequence>
<protein>
    <submittedName>
        <fullName evidence="2">Uncharacterized protein</fullName>
    </submittedName>
</protein>
<name>F0ZQX6_DICPU</name>
<proteinExistence type="predicted"/>
<dbReference type="VEuPathDB" id="AmoebaDB:DICPUDRAFT_56337"/>
<dbReference type="AlphaFoldDB" id="F0ZQX6"/>
<reference evidence="3" key="1">
    <citation type="journal article" date="2011" name="Genome Biol.">
        <title>Comparative genomics of the social amoebae Dictyostelium discoideum and Dictyostelium purpureum.</title>
        <authorList>
            <consortium name="US DOE Joint Genome Institute (JGI-PGF)"/>
            <person name="Sucgang R."/>
            <person name="Kuo A."/>
            <person name="Tian X."/>
            <person name="Salerno W."/>
            <person name="Parikh A."/>
            <person name="Feasley C.L."/>
            <person name="Dalin E."/>
            <person name="Tu H."/>
            <person name="Huang E."/>
            <person name="Barry K."/>
            <person name="Lindquist E."/>
            <person name="Shapiro H."/>
            <person name="Bruce D."/>
            <person name="Schmutz J."/>
            <person name="Salamov A."/>
            <person name="Fey P."/>
            <person name="Gaudet P."/>
            <person name="Anjard C."/>
            <person name="Babu M.M."/>
            <person name="Basu S."/>
            <person name="Bushmanova Y."/>
            <person name="van der Wel H."/>
            <person name="Katoh-Kurasawa M."/>
            <person name="Dinh C."/>
            <person name="Coutinho P.M."/>
            <person name="Saito T."/>
            <person name="Elias M."/>
            <person name="Schaap P."/>
            <person name="Kay R.R."/>
            <person name="Henrissat B."/>
            <person name="Eichinger L."/>
            <person name="Rivero F."/>
            <person name="Putnam N.H."/>
            <person name="West C.M."/>
            <person name="Loomis W.F."/>
            <person name="Chisholm R.L."/>
            <person name="Shaulsky G."/>
            <person name="Strassmann J.E."/>
            <person name="Queller D.C."/>
            <person name="Kuspa A."/>
            <person name="Grigoriev I.V."/>
        </authorList>
    </citation>
    <scope>NUCLEOTIDE SEQUENCE [LARGE SCALE GENOMIC DNA]</scope>
    <source>
        <strain evidence="3">QSDP1</strain>
    </source>
</reference>
<dbReference type="InParanoid" id="F0ZQX6"/>
<feature type="transmembrane region" description="Helical" evidence="1">
    <location>
        <begin position="7"/>
        <end position="29"/>
    </location>
</feature>
<dbReference type="OrthoDB" id="20693at2759"/>
<feature type="transmembrane region" description="Helical" evidence="1">
    <location>
        <begin position="186"/>
        <end position="207"/>
    </location>
</feature>
<gene>
    <name evidence="2" type="ORF">DICPUDRAFT_56337</name>
</gene>
<dbReference type="RefSeq" id="XP_003289827.1">
    <property type="nucleotide sequence ID" value="XM_003289779.1"/>
</dbReference>
<dbReference type="PANTHER" id="PTHR38736">
    <property type="entry name" value="TRANSMEMBRANE PROTEIN-RELATED"/>
    <property type="match status" value="1"/>
</dbReference>
<keyword evidence="3" id="KW-1185">Reference proteome</keyword>
<dbReference type="KEGG" id="dpp:DICPUDRAFT_56337"/>
<dbReference type="eggNOG" id="ENOG502RHC9">
    <property type="taxonomic scope" value="Eukaryota"/>
</dbReference>
<dbReference type="PROSITE" id="PS51257">
    <property type="entry name" value="PROKAR_LIPOPROTEIN"/>
    <property type="match status" value="1"/>
</dbReference>
<evidence type="ECO:0000313" key="3">
    <source>
        <dbReference type="Proteomes" id="UP000001064"/>
    </source>
</evidence>
<keyword evidence="1" id="KW-1133">Transmembrane helix</keyword>
<dbReference type="EMBL" id="GL871132">
    <property type="protein sequence ID" value="EGC33657.1"/>
    <property type="molecule type" value="Genomic_DNA"/>
</dbReference>
<dbReference type="Proteomes" id="UP000001064">
    <property type="component" value="Unassembled WGS sequence"/>
</dbReference>
<keyword evidence="1" id="KW-0812">Transmembrane</keyword>
<dbReference type="FunCoup" id="F0ZQX6">
    <property type="interactions" value="742"/>
</dbReference>